<dbReference type="Pfam" id="PF12770">
    <property type="entry name" value="CHAT"/>
    <property type="match status" value="1"/>
</dbReference>
<gene>
    <name evidence="2" type="ORF">B0H17DRAFT_1126368</name>
</gene>
<keyword evidence="3" id="KW-1185">Reference proteome</keyword>
<proteinExistence type="predicted"/>
<dbReference type="EMBL" id="JARKIE010000008">
    <property type="protein sequence ID" value="KAJ7705568.1"/>
    <property type="molecule type" value="Genomic_DNA"/>
</dbReference>
<evidence type="ECO:0000313" key="2">
    <source>
        <dbReference type="EMBL" id="KAJ7705568.1"/>
    </source>
</evidence>
<dbReference type="Proteomes" id="UP001221757">
    <property type="component" value="Unassembled WGS sequence"/>
</dbReference>
<dbReference type="InterPro" id="IPR024983">
    <property type="entry name" value="CHAT_dom"/>
</dbReference>
<accession>A0AAD7GUT8</accession>
<organism evidence="2 3">
    <name type="scientific">Mycena rosella</name>
    <name type="common">Pink bonnet</name>
    <name type="synonym">Agaricus rosellus</name>
    <dbReference type="NCBI Taxonomy" id="1033263"/>
    <lineage>
        <taxon>Eukaryota</taxon>
        <taxon>Fungi</taxon>
        <taxon>Dikarya</taxon>
        <taxon>Basidiomycota</taxon>
        <taxon>Agaricomycotina</taxon>
        <taxon>Agaricomycetes</taxon>
        <taxon>Agaricomycetidae</taxon>
        <taxon>Agaricales</taxon>
        <taxon>Marasmiineae</taxon>
        <taxon>Mycenaceae</taxon>
        <taxon>Mycena</taxon>
    </lineage>
</organism>
<feature type="domain" description="CHAT" evidence="1">
    <location>
        <begin position="11"/>
        <end position="212"/>
    </location>
</feature>
<sequence>MSTREEFDNMLGWLWGSIVHPVYQALELHGIHNGRLWWLSTGTFTGLPLHACTPIDRDQFIHSYTATLGSLLEIYSRRISSQAVKVGVVGVTQTGLGQENFLPSVGQEVTDICAALPMTHVVCLKDQQATVDAVNKSLEDCSWAHLACHGKQDLIEPTRSHLLLYKGNLELDTVLKMPLSNAEVVFLAACETEMGDSGLVNQSLHLGGGFIAADF</sequence>
<protein>
    <submittedName>
        <fullName evidence="2">CHAT domain-containing protein</fullName>
    </submittedName>
</protein>
<evidence type="ECO:0000259" key="1">
    <source>
        <dbReference type="Pfam" id="PF12770"/>
    </source>
</evidence>
<name>A0AAD7GUT8_MYCRO</name>
<dbReference type="AlphaFoldDB" id="A0AAD7GUT8"/>
<comment type="caution">
    <text evidence="2">The sequence shown here is derived from an EMBL/GenBank/DDBJ whole genome shotgun (WGS) entry which is preliminary data.</text>
</comment>
<evidence type="ECO:0000313" key="3">
    <source>
        <dbReference type="Proteomes" id="UP001221757"/>
    </source>
</evidence>
<reference evidence="2" key="1">
    <citation type="submission" date="2023-03" db="EMBL/GenBank/DDBJ databases">
        <title>Massive genome expansion in bonnet fungi (Mycena s.s.) driven by repeated elements and novel gene families across ecological guilds.</title>
        <authorList>
            <consortium name="Lawrence Berkeley National Laboratory"/>
            <person name="Harder C.B."/>
            <person name="Miyauchi S."/>
            <person name="Viragh M."/>
            <person name="Kuo A."/>
            <person name="Thoen E."/>
            <person name="Andreopoulos B."/>
            <person name="Lu D."/>
            <person name="Skrede I."/>
            <person name="Drula E."/>
            <person name="Henrissat B."/>
            <person name="Morin E."/>
            <person name="Kohler A."/>
            <person name="Barry K."/>
            <person name="LaButti K."/>
            <person name="Morin E."/>
            <person name="Salamov A."/>
            <person name="Lipzen A."/>
            <person name="Mereny Z."/>
            <person name="Hegedus B."/>
            <person name="Baldrian P."/>
            <person name="Stursova M."/>
            <person name="Weitz H."/>
            <person name="Taylor A."/>
            <person name="Grigoriev I.V."/>
            <person name="Nagy L.G."/>
            <person name="Martin F."/>
            <person name="Kauserud H."/>
        </authorList>
    </citation>
    <scope>NUCLEOTIDE SEQUENCE</scope>
    <source>
        <strain evidence="2">CBHHK067</strain>
    </source>
</reference>